<dbReference type="Pfam" id="PF03364">
    <property type="entry name" value="Polyketide_cyc"/>
    <property type="match status" value="1"/>
</dbReference>
<dbReference type="InterPro" id="IPR023393">
    <property type="entry name" value="START-like_dom_sf"/>
</dbReference>
<dbReference type="Proteomes" id="UP000696931">
    <property type="component" value="Unassembled WGS sequence"/>
</dbReference>
<evidence type="ECO:0000259" key="1">
    <source>
        <dbReference type="Pfam" id="PF03364"/>
    </source>
</evidence>
<organism evidence="2 3">
    <name type="scientific">Eiseniibacteriota bacterium</name>
    <dbReference type="NCBI Taxonomy" id="2212470"/>
    <lineage>
        <taxon>Bacteria</taxon>
        <taxon>Candidatus Eiseniibacteriota</taxon>
    </lineage>
</organism>
<reference evidence="2" key="1">
    <citation type="submission" date="2020-07" db="EMBL/GenBank/DDBJ databases">
        <title>Huge and variable diversity of episymbiotic CPR bacteria and DPANN archaea in groundwater ecosystems.</title>
        <authorList>
            <person name="He C.Y."/>
            <person name="Keren R."/>
            <person name="Whittaker M."/>
            <person name="Farag I.F."/>
            <person name="Doudna J."/>
            <person name="Cate J.H.D."/>
            <person name="Banfield J.F."/>
        </authorList>
    </citation>
    <scope>NUCLEOTIDE SEQUENCE</scope>
    <source>
        <strain evidence="2">NC_groundwater_1813_Pr3_B-0.1um_71_17</strain>
    </source>
</reference>
<sequence length="146" mass="17132">MLTTTQYVPRPLDETFAFFSDARNLERITPPHMGFDIRTPMPIEMRDGALIEYRIRLQGIPMKWLTRIDRWRPGVEFVDTQLQGPYAKWVHLHSFRAEGSGTRMEDRVEYRLPLAPLSHPAHALFVRPMLDGIFRHRYEVIAKTLG</sequence>
<name>A0A933SE97_UNCEI</name>
<dbReference type="CDD" id="cd07820">
    <property type="entry name" value="SRPBCC_3"/>
    <property type="match status" value="1"/>
</dbReference>
<evidence type="ECO:0000313" key="3">
    <source>
        <dbReference type="Proteomes" id="UP000696931"/>
    </source>
</evidence>
<dbReference type="AlphaFoldDB" id="A0A933SE97"/>
<proteinExistence type="predicted"/>
<comment type="caution">
    <text evidence="2">The sequence shown here is derived from an EMBL/GenBank/DDBJ whole genome shotgun (WGS) entry which is preliminary data.</text>
</comment>
<dbReference type="SUPFAM" id="SSF55961">
    <property type="entry name" value="Bet v1-like"/>
    <property type="match status" value="1"/>
</dbReference>
<dbReference type="InterPro" id="IPR005031">
    <property type="entry name" value="COQ10_START"/>
</dbReference>
<feature type="domain" description="Coenzyme Q-binding protein COQ10 START" evidence="1">
    <location>
        <begin position="8"/>
        <end position="131"/>
    </location>
</feature>
<accession>A0A933SE97</accession>
<dbReference type="EMBL" id="JACRIW010000063">
    <property type="protein sequence ID" value="MBI5169685.1"/>
    <property type="molecule type" value="Genomic_DNA"/>
</dbReference>
<dbReference type="Gene3D" id="3.30.530.20">
    <property type="match status" value="1"/>
</dbReference>
<protein>
    <submittedName>
        <fullName evidence="2">SRPBCC family protein</fullName>
    </submittedName>
</protein>
<evidence type="ECO:0000313" key="2">
    <source>
        <dbReference type="EMBL" id="MBI5169685.1"/>
    </source>
</evidence>
<gene>
    <name evidence="2" type="ORF">HZA61_09370</name>
</gene>